<dbReference type="Proteomes" id="UP000234681">
    <property type="component" value="Chromosome 9"/>
</dbReference>
<organism evidence="2 3">
    <name type="scientific">Rattus norvegicus</name>
    <name type="common">Rat</name>
    <dbReference type="NCBI Taxonomy" id="10116"/>
    <lineage>
        <taxon>Eukaryota</taxon>
        <taxon>Metazoa</taxon>
        <taxon>Chordata</taxon>
        <taxon>Craniata</taxon>
        <taxon>Vertebrata</taxon>
        <taxon>Euteleostomi</taxon>
        <taxon>Mammalia</taxon>
        <taxon>Eutheria</taxon>
        <taxon>Euarchontoglires</taxon>
        <taxon>Glires</taxon>
        <taxon>Rodentia</taxon>
        <taxon>Myomorpha</taxon>
        <taxon>Muroidea</taxon>
        <taxon>Muridae</taxon>
        <taxon>Murinae</taxon>
        <taxon>Rattus</taxon>
    </lineage>
</organism>
<gene>
    <name evidence="2" type="ORF">rCG_23949</name>
</gene>
<reference evidence="3" key="1">
    <citation type="submission" date="2005-09" db="EMBL/GenBank/DDBJ databases">
        <authorList>
            <person name="Mural R.J."/>
            <person name="Li P.W."/>
            <person name="Adams M.D."/>
            <person name="Amanatides P.G."/>
            <person name="Baden-Tillson H."/>
            <person name="Barnstead M."/>
            <person name="Chin S.H."/>
            <person name="Dew I."/>
            <person name="Evans C.A."/>
            <person name="Ferriera S."/>
            <person name="Flanigan M."/>
            <person name="Fosler C."/>
            <person name="Glodek A."/>
            <person name="Gu Z."/>
            <person name="Holt R.A."/>
            <person name="Jennings D."/>
            <person name="Kraft C.L."/>
            <person name="Lu F."/>
            <person name="Nguyen T."/>
            <person name="Nusskern D.R."/>
            <person name="Pfannkoch C.M."/>
            <person name="Sitter C."/>
            <person name="Sutton G.G."/>
            <person name="Venter J.C."/>
            <person name="Wang Z."/>
            <person name="Woodage T."/>
            <person name="Zheng X.H."/>
            <person name="Zhong F."/>
        </authorList>
    </citation>
    <scope>NUCLEOTIDE SEQUENCE [LARGE SCALE GENOMIC DNA]</scope>
    <source>
        <strain>BN</strain>
        <strain evidence="3">Sprague-Dawley</strain>
    </source>
</reference>
<sequence length="53" mass="6319">MEFSWNFEIHHIIVWLSPPLLLFPPMLVIEDPLFSGVNNDSLFSIHTWNKPLW</sequence>
<keyword evidence="1" id="KW-1133">Transmembrane helix</keyword>
<protein>
    <submittedName>
        <fullName evidence="2">RCG23949, isoform CRA_a</fullName>
    </submittedName>
</protein>
<proteinExistence type="predicted"/>
<keyword evidence="1" id="KW-0472">Membrane</keyword>
<evidence type="ECO:0000313" key="2">
    <source>
        <dbReference type="EMBL" id="EDL75631.1"/>
    </source>
</evidence>
<evidence type="ECO:0000313" key="3">
    <source>
        <dbReference type="Proteomes" id="UP000234681"/>
    </source>
</evidence>
<feature type="transmembrane region" description="Helical" evidence="1">
    <location>
        <begin position="12"/>
        <end position="29"/>
    </location>
</feature>
<evidence type="ECO:0000256" key="1">
    <source>
        <dbReference type="SAM" id="Phobius"/>
    </source>
</evidence>
<dbReference type="AlphaFoldDB" id="A6JWM5"/>
<dbReference type="EMBL" id="CH474004">
    <property type="protein sequence ID" value="EDL75631.1"/>
    <property type="molecule type" value="Genomic_DNA"/>
</dbReference>
<name>A6JWM5_RAT</name>
<keyword evidence="1" id="KW-0812">Transmembrane</keyword>
<accession>A6JWM5</accession>